<dbReference type="Pfam" id="PF13191">
    <property type="entry name" value="AAA_16"/>
    <property type="match status" value="1"/>
</dbReference>
<dbReference type="InterPro" id="IPR041664">
    <property type="entry name" value="AAA_16"/>
</dbReference>
<dbReference type="SUPFAM" id="SSF48452">
    <property type="entry name" value="TPR-like"/>
    <property type="match status" value="1"/>
</dbReference>
<evidence type="ECO:0000259" key="1">
    <source>
        <dbReference type="Pfam" id="PF13191"/>
    </source>
</evidence>
<dbReference type="InterPro" id="IPR027417">
    <property type="entry name" value="P-loop_NTPase"/>
</dbReference>
<dbReference type="PANTHER" id="PTHR43642:SF1">
    <property type="entry name" value="HYBRID SIGNAL TRANSDUCTION HISTIDINE KINASE G"/>
    <property type="match status" value="1"/>
</dbReference>
<sequence>MASRPKRFLFGLPPFDLRRGSGVDGVASSSSPGLPQLRVSKVELCGRNWEASTLWDTYLRVEAAVAATGGGGVEAGAREAVLLWGCFGSGKTAVVRKVRGDLAARGKDGGGDGGVGNALFVSGKFDAMGQRSRAPLSAVVSALDETFRGLSLSTGRGNERHVSDAVRSEIADSVGREGRKVLTEMIPHLGLFLMGNSADRPYSPSVRIDGRRAWHRLLFFFRVLFRALCAHVGPVVLFFDDLHWADESSLELLRVLVTDFQTNGLLFVGTYRDSEVGPDHPLTAYLRDIHSGGVAVTSLHIGNLTKRDVNTLLSETLHLLPRMTLGLSEMVLQKTGGNALFVVQFLQSLHLEGLLRFSLLGKRWEWDTRRIQRKDISDSVVALMTEKLVRLPLDVQDALMVSSAFGNMSQERIFGILERGDLLPASFGSFADKLDYATADGLMVKAGRAYQFHHDQIQLAAYELIPELDRTNFHLQIGRVLWKSSSAEEFEDFLFVIVDQLHRGISLVIDSDEKVKFAKLCLIAGKKACALSSFLPASAYLKAGIGLLEGTDWDCHRELCVDLYNSCSETEYILGEYDSMQQHLQQVLGKALVLGEKLRSYSTLVRSLGVRRNTSAALSTAIDVLGQLGEFFPSPATQELARKEVVRTRELLRGIETDSLENMNTMQDPEKLEAMKFLAILAKFTYTDEQTFFALICCRMVQLSLSYGVCKESATGFASFAMVLCASKQVRDGYCLSKMSLATLSRFEAKDRLASVYSAAYGFINVWIEPMQSLLPCHQEAIEIGLSVGDTEDAMVNALLYLGTALQSGQVLGPLMDEMRIYSKQMLEYDPLMNTLTKPMRQATLNLLGRSANPVKLIGEEMKEETMLTSPEVGEAGCTTIYTFRLWLEYLFGEYELAAETAEKDGDILNRRMTRAPRICCHVFYSGLAALAIARKDRQQKWFDKIDNAMKQMKAWTEFSTWNFQHKLELMNAEYAYLTGDMSEAAEAYDLAIALAGKHRFIHEEALALERAGIFYLERADHSTASSYFVRARNSYAKWGAQSKVDYVEERYL</sequence>
<feature type="domain" description="Orc1-like AAA ATPase" evidence="1">
    <location>
        <begin position="73"/>
        <end position="268"/>
    </location>
</feature>
<reference evidence="2" key="1">
    <citation type="submission" date="2021-01" db="EMBL/GenBank/DDBJ databases">
        <authorList>
            <person name="Corre E."/>
            <person name="Pelletier E."/>
            <person name="Niang G."/>
            <person name="Scheremetjew M."/>
            <person name="Finn R."/>
            <person name="Kale V."/>
            <person name="Holt S."/>
            <person name="Cochrane G."/>
            <person name="Meng A."/>
            <person name="Brown T."/>
            <person name="Cohen L."/>
        </authorList>
    </citation>
    <scope>NUCLEOTIDE SEQUENCE</scope>
    <source>
        <strain evidence="2">Isolate 1302-5</strain>
    </source>
</reference>
<dbReference type="SUPFAM" id="SSF52540">
    <property type="entry name" value="P-loop containing nucleoside triphosphate hydrolases"/>
    <property type="match status" value="1"/>
</dbReference>
<dbReference type="PANTHER" id="PTHR43642">
    <property type="entry name" value="HYBRID SIGNAL TRANSDUCTION HISTIDINE KINASE G"/>
    <property type="match status" value="1"/>
</dbReference>
<evidence type="ECO:0000313" key="2">
    <source>
        <dbReference type="EMBL" id="CAE2224861.1"/>
    </source>
</evidence>
<dbReference type="EMBL" id="HBKQ01014346">
    <property type="protein sequence ID" value="CAE2224861.1"/>
    <property type="molecule type" value="Transcribed_RNA"/>
</dbReference>
<protein>
    <recommendedName>
        <fullName evidence="1">Orc1-like AAA ATPase domain-containing protein</fullName>
    </recommendedName>
</protein>
<proteinExistence type="predicted"/>
<accession>A0A7S4MIH6</accession>
<dbReference type="AlphaFoldDB" id="A0A7S4MIH6"/>
<dbReference type="InterPro" id="IPR011990">
    <property type="entry name" value="TPR-like_helical_dom_sf"/>
</dbReference>
<dbReference type="InterPro" id="IPR053159">
    <property type="entry name" value="Hybrid_Histidine_Kinase"/>
</dbReference>
<gene>
    <name evidence="2" type="ORF">OAUR00152_LOCUS9807</name>
</gene>
<organism evidence="2">
    <name type="scientific">Odontella aurita</name>
    <dbReference type="NCBI Taxonomy" id="265563"/>
    <lineage>
        <taxon>Eukaryota</taxon>
        <taxon>Sar</taxon>
        <taxon>Stramenopiles</taxon>
        <taxon>Ochrophyta</taxon>
        <taxon>Bacillariophyta</taxon>
        <taxon>Mediophyceae</taxon>
        <taxon>Biddulphiophycidae</taxon>
        <taxon>Eupodiscales</taxon>
        <taxon>Odontellaceae</taxon>
        <taxon>Odontella</taxon>
    </lineage>
</organism>
<name>A0A7S4MIH6_9STRA</name>